<dbReference type="PANTHER" id="PTHR43549">
    <property type="entry name" value="MULTIDRUG RESISTANCE PROTEIN YPNP-RELATED"/>
    <property type="match status" value="1"/>
</dbReference>
<evidence type="ECO:0000256" key="6">
    <source>
        <dbReference type="ARBA" id="ARBA00023136"/>
    </source>
</evidence>
<evidence type="ECO:0000313" key="8">
    <source>
        <dbReference type="EMBL" id="SMQ63003.1"/>
    </source>
</evidence>
<keyword evidence="5 7" id="KW-1133">Transmembrane helix</keyword>
<evidence type="ECO:0000313" key="9">
    <source>
        <dbReference type="Proteomes" id="UP000194420"/>
    </source>
</evidence>
<protein>
    <submittedName>
        <fullName evidence="8">Putative efflux protein, MATE family</fullName>
    </submittedName>
</protein>
<feature type="transmembrane region" description="Helical" evidence="7">
    <location>
        <begin position="48"/>
        <end position="73"/>
    </location>
</feature>
<dbReference type="GO" id="GO:0015297">
    <property type="term" value="F:antiporter activity"/>
    <property type="evidence" value="ECO:0007669"/>
    <property type="project" value="InterPro"/>
</dbReference>
<dbReference type="PIRSF" id="PIRSF006603">
    <property type="entry name" value="DinF"/>
    <property type="match status" value="1"/>
</dbReference>
<feature type="transmembrane region" description="Helical" evidence="7">
    <location>
        <begin position="94"/>
        <end position="115"/>
    </location>
</feature>
<keyword evidence="9" id="KW-1185">Reference proteome</keyword>
<name>A0A1Y6ES31_9SPHN</name>
<sequence>MSENAKLTRGSIPGHLVSQTLPMILGVAAIMSIGLVDAYFIGQLGSEQLAAISFIFPVTIAMGSVGVGVMVGINSVVARALGEEDVEKAQRRGMLGLLFAIASGIIVGLALFFALDPLFSLLQAPDHLLPFIRTYMQPFALGFPLQMTIMGINGVLRGQGEAKRTSLVSITYAAANWVLDPILITGAFGIGGLGIVGAAYATLAGWACGIVLGFFLMRRAPLRIEPSSLRNCSIGEPLVAMLKVAGPAAFSNSINPIGLSVLTALIASQGEAAVAGFGAAGRVQSFAVVPLLGLSGSIGAIIGQNWGAKQYDRARHAILLAGAFCIGWGLFIAALLAFNGDWFADFFTEDPQVIEEFSSYLSIAAWGYAGFGLLIVSNGALNAVDKANLALLQSFARVFLIMLPVAWVLRGRIGSAGIYTGELAANVIGGAIAALIVWRVLKRGSPRT</sequence>
<reference evidence="9" key="1">
    <citation type="submission" date="2017-04" db="EMBL/GenBank/DDBJ databases">
        <authorList>
            <person name="Varghese N."/>
            <person name="Submissions S."/>
        </authorList>
    </citation>
    <scope>NUCLEOTIDE SEQUENCE [LARGE SCALE GENOMIC DNA]</scope>
</reference>
<feature type="transmembrane region" description="Helical" evidence="7">
    <location>
        <begin position="317"/>
        <end position="337"/>
    </location>
</feature>
<feature type="transmembrane region" description="Helical" evidence="7">
    <location>
        <begin position="135"/>
        <end position="156"/>
    </location>
</feature>
<comment type="subcellular location">
    <subcellularLocation>
        <location evidence="1">Cell inner membrane</location>
        <topology evidence="1">Multi-pass membrane protein</topology>
    </subcellularLocation>
</comment>
<dbReference type="EMBL" id="FXWG01000001">
    <property type="protein sequence ID" value="SMQ63003.1"/>
    <property type="molecule type" value="Genomic_DNA"/>
</dbReference>
<dbReference type="Proteomes" id="UP000194420">
    <property type="component" value="Unassembled WGS sequence"/>
</dbReference>
<dbReference type="GO" id="GO:0042910">
    <property type="term" value="F:xenobiotic transmembrane transporter activity"/>
    <property type="evidence" value="ECO:0007669"/>
    <property type="project" value="InterPro"/>
</dbReference>
<evidence type="ECO:0000256" key="2">
    <source>
        <dbReference type="ARBA" id="ARBA00022448"/>
    </source>
</evidence>
<evidence type="ECO:0000256" key="4">
    <source>
        <dbReference type="ARBA" id="ARBA00022692"/>
    </source>
</evidence>
<feature type="transmembrane region" description="Helical" evidence="7">
    <location>
        <begin position="197"/>
        <end position="217"/>
    </location>
</feature>
<keyword evidence="6 7" id="KW-0472">Membrane</keyword>
<proteinExistence type="predicted"/>
<dbReference type="PANTHER" id="PTHR43549:SF3">
    <property type="entry name" value="MULTIDRUG RESISTANCE PROTEIN YPNP-RELATED"/>
    <property type="match status" value="1"/>
</dbReference>
<keyword evidence="3" id="KW-1003">Cell membrane</keyword>
<dbReference type="InterPro" id="IPR052031">
    <property type="entry name" value="Membrane_Transporter-Flippase"/>
</dbReference>
<organism evidence="8 9">
    <name type="scientific">Altererythrobacter xiamenensis</name>
    <dbReference type="NCBI Taxonomy" id="1316679"/>
    <lineage>
        <taxon>Bacteria</taxon>
        <taxon>Pseudomonadati</taxon>
        <taxon>Pseudomonadota</taxon>
        <taxon>Alphaproteobacteria</taxon>
        <taxon>Sphingomonadales</taxon>
        <taxon>Erythrobacteraceae</taxon>
        <taxon>Altererythrobacter</taxon>
    </lineage>
</organism>
<feature type="transmembrane region" description="Helical" evidence="7">
    <location>
        <begin position="168"/>
        <end position="191"/>
    </location>
</feature>
<keyword evidence="2" id="KW-0813">Transport</keyword>
<feature type="transmembrane region" description="Helical" evidence="7">
    <location>
        <begin position="21"/>
        <end position="42"/>
    </location>
</feature>
<dbReference type="OrthoDB" id="9806302at2"/>
<evidence type="ECO:0000256" key="1">
    <source>
        <dbReference type="ARBA" id="ARBA00004429"/>
    </source>
</evidence>
<gene>
    <name evidence="8" type="ORF">SAMN06297468_0784</name>
</gene>
<accession>A0A1Y6ES31</accession>
<dbReference type="RefSeq" id="WP_086436673.1">
    <property type="nucleotide sequence ID" value="NZ_FXWG01000001.1"/>
</dbReference>
<dbReference type="InterPro" id="IPR048279">
    <property type="entry name" value="MdtK-like"/>
</dbReference>
<feature type="transmembrane region" description="Helical" evidence="7">
    <location>
        <begin position="389"/>
        <end position="410"/>
    </location>
</feature>
<evidence type="ECO:0000256" key="3">
    <source>
        <dbReference type="ARBA" id="ARBA00022475"/>
    </source>
</evidence>
<evidence type="ECO:0000256" key="7">
    <source>
        <dbReference type="SAM" id="Phobius"/>
    </source>
</evidence>
<feature type="transmembrane region" description="Helical" evidence="7">
    <location>
        <begin position="357"/>
        <end position="377"/>
    </location>
</feature>
<dbReference type="NCBIfam" id="TIGR00797">
    <property type="entry name" value="matE"/>
    <property type="match status" value="1"/>
</dbReference>
<dbReference type="AlphaFoldDB" id="A0A1Y6ES31"/>
<dbReference type="GO" id="GO:0005886">
    <property type="term" value="C:plasma membrane"/>
    <property type="evidence" value="ECO:0007669"/>
    <property type="project" value="UniProtKB-SubCell"/>
</dbReference>
<dbReference type="InterPro" id="IPR002528">
    <property type="entry name" value="MATE_fam"/>
</dbReference>
<keyword evidence="4 7" id="KW-0812">Transmembrane</keyword>
<dbReference type="Pfam" id="PF01554">
    <property type="entry name" value="MatE"/>
    <property type="match status" value="2"/>
</dbReference>
<feature type="transmembrane region" description="Helical" evidence="7">
    <location>
        <begin position="416"/>
        <end position="441"/>
    </location>
</feature>
<evidence type="ECO:0000256" key="5">
    <source>
        <dbReference type="ARBA" id="ARBA00022989"/>
    </source>
</evidence>